<feature type="compositionally biased region" description="Low complexity" evidence="1">
    <location>
        <begin position="33"/>
        <end position="46"/>
    </location>
</feature>
<organism evidence="2">
    <name type="scientific">Alexandrium monilatum</name>
    <dbReference type="NCBI Taxonomy" id="311494"/>
    <lineage>
        <taxon>Eukaryota</taxon>
        <taxon>Sar</taxon>
        <taxon>Alveolata</taxon>
        <taxon>Dinophyceae</taxon>
        <taxon>Gonyaulacales</taxon>
        <taxon>Pyrocystaceae</taxon>
        <taxon>Alexandrium</taxon>
    </lineage>
</organism>
<reference evidence="2" key="1">
    <citation type="submission" date="2021-01" db="EMBL/GenBank/DDBJ databases">
        <authorList>
            <person name="Corre E."/>
            <person name="Pelletier E."/>
            <person name="Niang G."/>
            <person name="Scheremetjew M."/>
            <person name="Finn R."/>
            <person name="Kale V."/>
            <person name="Holt S."/>
            <person name="Cochrane G."/>
            <person name="Meng A."/>
            <person name="Brown T."/>
            <person name="Cohen L."/>
        </authorList>
    </citation>
    <scope>NUCLEOTIDE SEQUENCE</scope>
    <source>
        <strain evidence="2">CCMP3105</strain>
    </source>
</reference>
<dbReference type="AlphaFoldDB" id="A0A7S4VXC1"/>
<proteinExistence type="predicted"/>
<dbReference type="EMBL" id="HBNR01046711">
    <property type="protein sequence ID" value="CAE4608348.1"/>
    <property type="molecule type" value="Transcribed_RNA"/>
</dbReference>
<feature type="region of interest" description="Disordered" evidence="1">
    <location>
        <begin position="1"/>
        <end position="50"/>
    </location>
</feature>
<evidence type="ECO:0000256" key="1">
    <source>
        <dbReference type="SAM" id="MobiDB-lite"/>
    </source>
</evidence>
<name>A0A7S4VXC1_9DINO</name>
<gene>
    <name evidence="2" type="ORF">AMON00008_LOCUS32524</name>
</gene>
<protein>
    <submittedName>
        <fullName evidence="2">Uncharacterized protein</fullName>
    </submittedName>
</protein>
<sequence>MAAAAVPNPPTDGLRFGGYATAPMTSPGVFAKQRPQQQQQQRQVRPPEADFNLDELYRGEPYIAHEMPQYGPRTTYWVEVRGPEQNHGIVINGEFPGEMPTGPDGRPEVLYFYDQAIRNEGWHRIGQRMPRLTRPGVESVSSWLHHHADYSNAVDMKGELMMENAHKPRRERIGQDYHYQHACRKPDGVEQAAAKVREHLGREILDRQQIEEFFGDPRAVALDTLQ</sequence>
<accession>A0A7S4VXC1</accession>
<evidence type="ECO:0000313" key="2">
    <source>
        <dbReference type="EMBL" id="CAE4608348.1"/>
    </source>
</evidence>